<protein>
    <recommendedName>
        <fullName evidence="3">Ferritin-like domain-containing protein</fullName>
    </recommendedName>
</protein>
<dbReference type="Proteomes" id="UP000188298">
    <property type="component" value="Chromosome"/>
</dbReference>
<dbReference type="Pfam" id="PF04305">
    <property type="entry name" value="DUF455"/>
    <property type="match status" value="1"/>
</dbReference>
<evidence type="ECO:0000313" key="1">
    <source>
        <dbReference type="EMBL" id="AQQ59765.1"/>
    </source>
</evidence>
<dbReference type="InterPro" id="IPR009078">
    <property type="entry name" value="Ferritin-like_SF"/>
</dbReference>
<dbReference type="SUPFAM" id="SSF47240">
    <property type="entry name" value="Ferritin-like"/>
    <property type="match status" value="1"/>
</dbReference>
<proteinExistence type="predicted"/>
<dbReference type="KEGG" id="hbl:XJ32_06305"/>
<accession>A0A1Q2LHE2</accession>
<dbReference type="PANTHER" id="PTHR42782:SF4">
    <property type="entry name" value="DUF455 DOMAIN-CONTAINING PROTEIN"/>
    <property type="match status" value="1"/>
</dbReference>
<dbReference type="CDD" id="cd00657">
    <property type="entry name" value="Ferritin_like"/>
    <property type="match status" value="1"/>
</dbReference>
<evidence type="ECO:0000313" key="2">
    <source>
        <dbReference type="Proteomes" id="UP000188298"/>
    </source>
</evidence>
<dbReference type="AlphaFoldDB" id="A0A1Q2LHE2"/>
<dbReference type="EMBL" id="CP019645">
    <property type="protein sequence ID" value="AQQ59765.1"/>
    <property type="molecule type" value="Genomic_DNA"/>
</dbReference>
<name>A0A1Q2LHE2_9HELI</name>
<organism evidence="1 2">
    <name type="scientific">Helicobacter bilis</name>
    <dbReference type="NCBI Taxonomy" id="37372"/>
    <lineage>
        <taxon>Bacteria</taxon>
        <taxon>Pseudomonadati</taxon>
        <taxon>Campylobacterota</taxon>
        <taxon>Epsilonproteobacteria</taxon>
        <taxon>Campylobacterales</taxon>
        <taxon>Helicobacteraceae</taxon>
        <taxon>Helicobacter</taxon>
    </lineage>
</organism>
<reference evidence="1 2" key="1">
    <citation type="submission" date="2017-02" db="EMBL/GenBank/DDBJ databases">
        <title>Whole genome sequencing of Helicobacter bilis strain AAQJH.</title>
        <authorList>
            <person name="Conlan S."/>
            <person name="Thomas P.J."/>
            <person name="Mullikin J."/>
            <person name="Palmore T.N."/>
            <person name="Frank K.M."/>
            <person name="Segre J.A."/>
        </authorList>
    </citation>
    <scope>NUCLEOTIDE SEQUENCE [LARGE SCALE GENOMIC DNA]</scope>
    <source>
        <strain evidence="1 2">AAQJH</strain>
    </source>
</reference>
<dbReference type="RefSeq" id="WP_077388723.1">
    <property type="nucleotide sequence ID" value="NZ_CP019645.1"/>
</dbReference>
<sequence>MEFFTAVFDALTTTQIDLKLQKVEYLQANFYTYNMQHDIEIKSIKTPSYAPFCKVIHPTRLQRPKGGNSKEALAKILHSVAHIEYNAIDLGLDAAYRFRHLPLEYYYDFITLAGEEVLHFRLLESLLKELGYGYGDFFVHDNLFCAMQSTQTLIDRMALVHKGLEALGLDANPFVREKIEQAQTPLKSQILAALDRILHDEIGHVSKGVKWLNYAQKLYNDNRSLCEILQGYDFNIIGKIPNIEARLEAGYSMQEIESLQQTLR</sequence>
<evidence type="ECO:0008006" key="3">
    <source>
        <dbReference type="Google" id="ProtNLM"/>
    </source>
</evidence>
<dbReference type="InterPro" id="IPR011197">
    <property type="entry name" value="UCP012318"/>
</dbReference>
<dbReference type="PANTHER" id="PTHR42782">
    <property type="entry name" value="SI:CH73-314G15.3"/>
    <property type="match status" value="1"/>
</dbReference>
<gene>
    <name evidence="1" type="ORF">XJ32_06305</name>
</gene>
<dbReference type="InterPro" id="IPR007402">
    <property type="entry name" value="DUF455"/>
</dbReference>
<dbReference type="PIRSF" id="PIRSF012318">
    <property type="entry name" value="UCP012318"/>
    <property type="match status" value="1"/>
</dbReference>